<evidence type="ECO:0000256" key="6">
    <source>
        <dbReference type="ARBA" id="ARBA00022692"/>
    </source>
</evidence>
<feature type="transmembrane region" description="Helical" evidence="9">
    <location>
        <begin position="242"/>
        <end position="263"/>
    </location>
</feature>
<reference evidence="11 12" key="1">
    <citation type="submission" date="2018-05" db="EMBL/GenBank/DDBJ databases">
        <title>A metagenomic window into the 2 km-deep terrestrial subsurface aquifer revealed taxonomically and functionally diverse microbial community comprising novel uncultured bacterial lineages.</title>
        <authorList>
            <person name="Kadnikov V.V."/>
            <person name="Mardanov A.V."/>
            <person name="Beletsky A.V."/>
            <person name="Banks D."/>
            <person name="Pimenov N.V."/>
            <person name="Frank Y.A."/>
            <person name="Karnachuk O.V."/>
            <person name="Ravin N.V."/>
        </authorList>
    </citation>
    <scope>NUCLEOTIDE SEQUENCE [LARGE SCALE GENOMIC DNA]</scope>
    <source>
        <strain evidence="11">BY</strain>
    </source>
</reference>
<sequence length="274" mass="30611">MRRPLVQQIELVLSLTKRDLKARYKESVFGFLWSFFRPALLTLILWLVFAVMLRLPAPSPNIPYWLHMLVSVLLWNYFAGSIIESTHSLVANANLIKKVALDAEVFPIACILSNAIHLALALSLAFVIIIFTTGQVTWHLLLLPVFVAVGSLTILALSLLFAALNVLVRDIGSAVDLLLQAWFYLTPILYPVSMAQERIHHVLGPRWFDLYMANPVAPVMVGARYALLYGNSSAEMGTTSMWCYLGLATAVGLALLIPSWVVFRRLSARFADEL</sequence>
<dbReference type="Pfam" id="PF01061">
    <property type="entry name" value="ABC2_membrane"/>
    <property type="match status" value="1"/>
</dbReference>
<feature type="transmembrane region" description="Helical" evidence="9">
    <location>
        <begin position="28"/>
        <end position="52"/>
    </location>
</feature>
<dbReference type="Proteomes" id="UP000262583">
    <property type="component" value="Chromosome"/>
</dbReference>
<dbReference type="InterPro" id="IPR047817">
    <property type="entry name" value="ABC2_TM_bact-type"/>
</dbReference>
<accession>A0A2Z4Y5W1</accession>
<keyword evidence="8 9" id="KW-0472">Membrane</keyword>
<feature type="domain" description="ABC transmembrane type-2" evidence="10">
    <location>
        <begin position="29"/>
        <end position="266"/>
    </location>
</feature>
<evidence type="ECO:0000256" key="5">
    <source>
        <dbReference type="ARBA" id="ARBA00022519"/>
    </source>
</evidence>
<keyword evidence="5" id="KW-0997">Cell inner membrane</keyword>
<evidence type="ECO:0000256" key="4">
    <source>
        <dbReference type="ARBA" id="ARBA00022475"/>
    </source>
</evidence>
<feature type="transmembrane region" description="Helical" evidence="9">
    <location>
        <begin position="171"/>
        <end position="190"/>
    </location>
</feature>
<evidence type="ECO:0000313" key="11">
    <source>
        <dbReference type="EMBL" id="AXA36268.1"/>
    </source>
</evidence>
<dbReference type="EMBL" id="CP030759">
    <property type="protein sequence ID" value="AXA36268.1"/>
    <property type="molecule type" value="Genomic_DNA"/>
</dbReference>
<evidence type="ECO:0000256" key="9">
    <source>
        <dbReference type="RuleBase" id="RU361157"/>
    </source>
</evidence>
<dbReference type="KEGG" id="schv:BRCON_1491"/>
<feature type="transmembrane region" description="Helical" evidence="9">
    <location>
        <begin position="105"/>
        <end position="132"/>
    </location>
</feature>
<proteinExistence type="inferred from homology"/>
<dbReference type="InterPro" id="IPR013525">
    <property type="entry name" value="ABC2_TM"/>
</dbReference>
<comment type="similarity">
    <text evidence="2 9">Belongs to the ABC-2 integral membrane protein family.</text>
</comment>
<evidence type="ECO:0000256" key="3">
    <source>
        <dbReference type="ARBA" id="ARBA00022448"/>
    </source>
</evidence>
<evidence type="ECO:0000256" key="2">
    <source>
        <dbReference type="ARBA" id="ARBA00007783"/>
    </source>
</evidence>
<evidence type="ECO:0000256" key="8">
    <source>
        <dbReference type="ARBA" id="ARBA00023136"/>
    </source>
</evidence>
<feature type="transmembrane region" description="Helical" evidence="9">
    <location>
        <begin position="64"/>
        <end position="84"/>
    </location>
</feature>
<feature type="transmembrane region" description="Helical" evidence="9">
    <location>
        <begin position="138"/>
        <end position="164"/>
    </location>
</feature>
<keyword evidence="3 9" id="KW-0813">Transport</keyword>
<comment type="subcellular location">
    <subcellularLocation>
        <location evidence="1">Cell inner membrane</location>
        <topology evidence="1">Multi-pass membrane protein</topology>
    </subcellularLocation>
    <subcellularLocation>
        <location evidence="9">Cell membrane</location>
        <topology evidence="9">Multi-pass membrane protein</topology>
    </subcellularLocation>
</comment>
<evidence type="ECO:0000256" key="1">
    <source>
        <dbReference type="ARBA" id="ARBA00004429"/>
    </source>
</evidence>
<dbReference type="GO" id="GO:0015920">
    <property type="term" value="P:lipopolysaccharide transport"/>
    <property type="evidence" value="ECO:0007669"/>
    <property type="project" value="TreeGrafter"/>
</dbReference>
<dbReference type="AlphaFoldDB" id="A0A2Z4Y5W1"/>
<keyword evidence="4 9" id="KW-1003">Cell membrane</keyword>
<keyword evidence="6 9" id="KW-0812">Transmembrane</keyword>
<dbReference type="GO" id="GO:0005886">
    <property type="term" value="C:plasma membrane"/>
    <property type="evidence" value="ECO:0007669"/>
    <property type="project" value="UniProtKB-SubCell"/>
</dbReference>
<organism evidence="11 12">
    <name type="scientific">Sumerlaea chitinivorans</name>
    <dbReference type="NCBI Taxonomy" id="2250252"/>
    <lineage>
        <taxon>Bacteria</taxon>
        <taxon>Candidatus Sumerlaeota</taxon>
        <taxon>Candidatus Sumerlaeia</taxon>
        <taxon>Candidatus Sumerlaeales</taxon>
        <taxon>Candidatus Sumerlaeaceae</taxon>
        <taxon>Candidatus Sumerlaea</taxon>
    </lineage>
</organism>
<name>A0A2Z4Y5W1_SUMC1</name>
<dbReference type="PANTHER" id="PTHR30413:SF8">
    <property type="entry name" value="TRANSPORT PERMEASE PROTEIN"/>
    <property type="match status" value="1"/>
</dbReference>
<dbReference type="PANTHER" id="PTHR30413">
    <property type="entry name" value="INNER MEMBRANE TRANSPORT PERMEASE"/>
    <property type="match status" value="1"/>
</dbReference>
<feature type="transmembrane region" description="Helical" evidence="9">
    <location>
        <begin position="210"/>
        <end position="230"/>
    </location>
</feature>
<evidence type="ECO:0000256" key="7">
    <source>
        <dbReference type="ARBA" id="ARBA00022989"/>
    </source>
</evidence>
<protein>
    <recommendedName>
        <fullName evidence="9">Transport permease protein</fullName>
    </recommendedName>
</protein>
<keyword evidence="7 9" id="KW-1133">Transmembrane helix</keyword>
<gene>
    <name evidence="11" type="ORF">BRCON_1491</name>
</gene>
<dbReference type="GO" id="GO:0140359">
    <property type="term" value="F:ABC-type transporter activity"/>
    <property type="evidence" value="ECO:0007669"/>
    <property type="project" value="InterPro"/>
</dbReference>
<evidence type="ECO:0000313" key="12">
    <source>
        <dbReference type="Proteomes" id="UP000262583"/>
    </source>
</evidence>
<evidence type="ECO:0000259" key="10">
    <source>
        <dbReference type="PROSITE" id="PS51012"/>
    </source>
</evidence>
<dbReference type="PROSITE" id="PS51012">
    <property type="entry name" value="ABC_TM2"/>
    <property type="match status" value="1"/>
</dbReference>